<dbReference type="Proteomes" id="UP000254282">
    <property type="component" value="Unassembled WGS sequence"/>
</dbReference>
<evidence type="ECO:0000313" key="3">
    <source>
        <dbReference type="Proteomes" id="UP000254282"/>
    </source>
</evidence>
<dbReference type="Proteomes" id="UP000269076">
    <property type="component" value="Chromosome"/>
</dbReference>
<evidence type="ECO:0000313" key="1">
    <source>
        <dbReference type="EMBL" id="AZA61186.1"/>
    </source>
</evidence>
<organism evidence="2 3">
    <name type="scientific">Chryseobacterium indoltheticum</name>
    <dbReference type="NCBI Taxonomy" id="254"/>
    <lineage>
        <taxon>Bacteria</taxon>
        <taxon>Pseudomonadati</taxon>
        <taxon>Bacteroidota</taxon>
        <taxon>Flavobacteriia</taxon>
        <taxon>Flavobacteriales</taxon>
        <taxon>Weeksellaceae</taxon>
        <taxon>Chryseobacterium group</taxon>
        <taxon>Chryseobacterium</taxon>
    </lineage>
</organism>
<dbReference type="EMBL" id="UFVR01000004">
    <property type="protein sequence ID" value="SUX46527.1"/>
    <property type="molecule type" value="Genomic_DNA"/>
</dbReference>
<sequence length="100" mass="12090">MRVVLSKVANIHYNEILVQLSKKWTQKEIKVFISEYEKVIENIKIKLVSYPYYSKKDKIQFALMGKKNVKMFFKVYPNENTIFVFDFFIVRKDPNNLYLL</sequence>
<proteinExistence type="predicted"/>
<evidence type="ECO:0000313" key="2">
    <source>
        <dbReference type="EMBL" id="SUX46527.1"/>
    </source>
</evidence>
<accession>A0A381FJ33</accession>
<dbReference type="EMBL" id="CP033928">
    <property type="protein sequence ID" value="AZA61186.1"/>
    <property type="molecule type" value="Genomic_DNA"/>
</dbReference>
<dbReference type="AlphaFoldDB" id="A0A381FJ33"/>
<evidence type="ECO:0008006" key="5">
    <source>
        <dbReference type="Google" id="ProtNLM"/>
    </source>
</evidence>
<gene>
    <name evidence="1" type="ORF">EG340_09145</name>
    <name evidence="2" type="ORF">NCTC13532_02081</name>
</gene>
<name>A0A381FJ33_9FLAO</name>
<dbReference type="RefSeq" id="WP_115620219.1">
    <property type="nucleotide sequence ID" value="NZ_CP033928.1"/>
</dbReference>
<reference evidence="1 4" key="2">
    <citation type="submission" date="2018-11" db="EMBL/GenBank/DDBJ databases">
        <title>Proposal to divide the Flavobacteriaceae and reorganize its genera based on Amino Acid Identity values calculated from whole genome sequences.</title>
        <authorList>
            <person name="Nicholson A.C."/>
            <person name="Gulvik C.A."/>
            <person name="Whitney A.M."/>
            <person name="Humrighouse B.W."/>
            <person name="Bell M."/>
            <person name="Holmes B."/>
            <person name="Steigerwalt A."/>
            <person name="Villarma A."/>
            <person name="Sheth M."/>
            <person name="Batra D."/>
            <person name="Pryor J."/>
            <person name="Bernardet J.-F."/>
            <person name="Hugo C."/>
            <person name="Kampfer P."/>
            <person name="Newman J."/>
            <person name="Mcquiston J.R."/>
        </authorList>
    </citation>
    <scope>NUCLEOTIDE SEQUENCE [LARGE SCALE GENOMIC DNA]</scope>
    <source>
        <strain evidence="1 4">G0211</strain>
    </source>
</reference>
<evidence type="ECO:0000313" key="4">
    <source>
        <dbReference type="Proteomes" id="UP000269076"/>
    </source>
</evidence>
<reference evidence="2 3" key="1">
    <citation type="submission" date="2018-06" db="EMBL/GenBank/DDBJ databases">
        <authorList>
            <consortium name="Pathogen Informatics"/>
            <person name="Doyle S."/>
        </authorList>
    </citation>
    <scope>NUCLEOTIDE SEQUENCE [LARGE SCALE GENOMIC DNA]</scope>
    <source>
        <strain evidence="2 3">NCTC13532</strain>
    </source>
</reference>
<protein>
    <recommendedName>
        <fullName evidence="5">Type II toxin-antitoxin system RelE/ParE family toxin</fullName>
    </recommendedName>
</protein>